<dbReference type="Gene3D" id="3.30.60.10">
    <property type="entry name" value="Endochitinase-like"/>
    <property type="match status" value="1"/>
</dbReference>
<dbReference type="Proteomes" id="UP000596660">
    <property type="component" value="Unplaced"/>
</dbReference>
<sequence>MMKMKSVVIIMVIMTLMVGTSMALGECKRGRCSGGLCCSKFGYCGSGPEYCGGVVEQAETNSSTDEVFQTHKIPSDAATKPAAP</sequence>
<dbReference type="Gramene" id="AUR62003220-RA">
    <property type="protein sequence ID" value="AUR62003220-RA:cds"/>
    <property type="gene ID" value="AUR62003220"/>
</dbReference>
<dbReference type="InterPro" id="IPR018371">
    <property type="entry name" value="Chitin-binding_1_CS"/>
</dbReference>
<evidence type="ECO:0000259" key="5">
    <source>
        <dbReference type="PROSITE" id="PS50941"/>
    </source>
</evidence>
<feature type="disulfide bond" evidence="3">
    <location>
        <begin position="37"/>
        <end position="51"/>
    </location>
</feature>
<evidence type="ECO:0000256" key="1">
    <source>
        <dbReference type="ARBA" id="ARBA00022669"/>
    </source>
</evidence>
<dbReference type="SMR" id="A0A803KW12"/>
<accession>A0A803KW12</accession>
<evidence type="ECO:0000313" key="7">
    <source>
        <dbReference type="Proteomes" id="UP000596660"/>
    </source>
</evidence>
<keyword evidence="2 3" id="KW-1015">Disulfide bond</keyword>
<dbReference type="EnsemblPlants" id="AUR62003220-RA">
    <property type="protein sequence ID" value="AUR62003220-RA:cds"/>
    <property type="gene ID" value="AUR62003220"/>
</dbReference>
<feature type="disulfide bond" evidence="3">
    <location>
        <begin position="32"/>
        <end position="44"/>
    </location>
</feature>
<keyword evidence="4" id="KW-0732">Signal</keyword>
<feature type="signal peptide" evidence="4">
    <location>
        <begin position="1"/>
        <end position="23"/>
    </location>
</feature>
<comment type="caution">
    <text evidence="3">Lacks conserved residue(s) required for the propagation of feature annotation.</text>
</comment>
<dbReference type="PRINTS" id="PR00451">
    <property type="entry name" value="CHITINBINDNG"/>
</dbReference>
<organism evidence="6 7">
    <name type="scientific">Chenopodium quinoa</name>
    <name type="common">Quinoa</name>
    <dbReference type="NCBI Taxonomy" id="63459"/>
    <lineage>
        <taxon>Eukaryota</taxon>
        <taxon>Viridiplantae</taxon>
        <taxon>Streptophyta</taxon>
        <taxon>Embryophyta</taxon>
        <taxon>Tracheophyta</taxon>
        <taxon>Spermatophyta</taxon>
        <taxon>Magnoliopsida</taxon>
        <taxon>eudicotyledons</taxon>
        <taxon>Gunneridae</taxon>
        <taxon>Pentapetalae</taxon>
        <taxon>Caryophyllales</taxon>
        <taxon>Chenopodiaceae</taxon>
        <taxon>Chenopodioideae</taxon>
        <taxon>Atripliceae</taxon>
        <taxon>Chenopodium</taxon>
    </lineage>
</organism>
<evidence type="ECO:0000256" key="3">
    <source>
        <dbReference type="PROSITE-ProRule" id="PRU00261"/>
    </source>
</evidence>
<evidence type="ECO:0000256" key="2">
    <source>
        <dbReference type="ARBA" id="ARBA00023157"/>
    </source>
</evidence>
<reference evidence="6" key="2">
    <citation type="submission" date="2021-03" db="UniProtKB">
        <authorList>
            <consortium name="EnsemblPlants"/>
        </authorList>
    </citation>
    <scope>IDENTIFICATION</scope>
</reference>
<dbReference type="InterPro" id="IPR001002">
    <property type="entry name" value="Chitin-bd_1"/>
</dbReference>
<dbReference type="InterPro" id="IPR036861">
    <property type="entry name" value="Endochitinase-like_sf"/>
</dbReference>
<dbReference type="AlphaFoldDB" id="A0A803KW12"/>
<proteinExistence type="predicted"/>
<protein>
    <recommendedName>
        <fullName evidence="5">Chitin-binding type-1 domain-containing protein</fullName>
    </recommendedName>
</protein>
<dbReference type="GO" id="GO:0008061">
    <property type="term" value="F:chitin binding"/>
    <property type="evidence" value="ECO:0007669"/>
    <property type="project" value="UniProtKB-UniRule"/>
</dbReference>
<dbReference type="SUPFAM" id="SSF57016">
    <property type="entry name" value="Plant lectins/antimicrobial peptides"/>
    <property type="match status" value="1"/>
</dbReference>
<dbReference type="CDD" id="cd00035">
    <property type="entry name" value="ChtBD1"/>
    <property type="match status" value="1"/>
</dbReference>
<name>A0A803KW12_CHEQI</name>
<evidence type="ECO:0000256" key="4">
    <source>
        <dbReference type="SAM" id="SignalP"/>
    </source>
</evidence>
<dbReference type="PROSITE" id="PS50941">
    <property type="entry name" value="CHIT_BIND_I_2"/>
    <property type="match status" value="1"/>
</dbReference>
<evidence type="ECO:0000313" key="6">
    <source>
        <dbReference type="EnsemblPlants" id="AUR62003220-RA:cds"/>
    </source>
</evidence>
<dbReference type="PROSITE" id="PS00026">
    <property type="entry name" value="CHIT_BIND_I_1"/>
    <property type="match status" value="1"/>
</dbReference>
<feature type="domain" description="Chitin-binding type-1" evidence="5">
    <location>
        <begin position="24"/>
        <end position="62"/>
    </location>
</feature>
<dbReference type="SMART" id="SM00270">
    <property type="entry name" value="ChtBD1"/>
    <property type="match status" value="1"/>
</dbReference>
<reference evidence="6" key="1">
    <citation type="journal article" date="2017" name="Nature">
        <title>The genome of Chenopodium quinoa.</title>
        <authorList>
            <person name="Jarvis D.E."/>
            <person name="Ho Y.S."/>
            <person name="Lightfoot D.J."/>
            <person name="Schmoeckel S.M."/>
            <person name="Li B."/>
            <person name="Borm T.J.A."/>
            <person name="Ohyanagi H."/>
            <person name="Mineta K."/>
            <person name="Michell C.T."/>
            <person name="Saber N."/>
            <person name="Kharbatia N.M."/>
            <person name="Rupper R.R."/>
            <person name="Sharp A.R."/>
            <person name="Dally N."/>
            <person name="Boughton B.A."/>
            <person name="Woo Y.H."/>
            <person name="Gao G."/>
            <person name="Schijlen E.G.W.M."/>
            <person name="Guo X."/>
            <person name="Momin A.A."/>
            <person name="Negrao S."/>
            <person name="Al-Babili S."/>
            <person name="Gehring C."/>
            <person name="Roessner U."/>
            <person name="Jung C."/>
            <person name="Murphy K."/>
            <person name="Arold S.T."/>
            <person name="Gojobori T."/>
            <person name="van der Linden C.G."/>
            <person name="van Loo E.N."/>
            <person name="Jellen E.N."/>
            <person name="Maughan P.J."/>
            <person name="Tester M."/>
        </authorList>
    </citation>
    <scope>NUCLEOTIDE SEQUENCE [LARGE SCALE GENOMIC DNA]</scope>
    <source>
        <strain evidence="6">cv. PI 614886</strain>
    </source>
</reference>
<keyword evidence="7" id="KW-1185">Reference proteome</keyword>
<dbReference type="Pfam" id="PF00187">
    <property type="entry name" value="Chitin_bind_1"/>
    <property type="match status" value="1"/>
</dbReference>
<feature type="chain" id="PRO_5030531481" description="Chitin-binding type-1 domain-containing protein" evidence="4">
    <location>
        <begin position="24"/>
        <end position="84"/>
    </location>
</feature>
<keyword evidence="1 3" id="KW-0147">Chitin-binding</keyword>